<evidence type="ECO:0000313" key="2">
    <source>
        <dbReference type="EMBL" id="KAF5917106.1"/>
    </source>
</evidence>
<dbReference type="EMBL" id="JACDTQ010002604">
    <property type="protein sequence ID" value="KAF5917106.1"/>
    <property type="molecule type" value="Genomic_DNA"/>
</dbReference>
<name>A0A7J7ENT5_DICBM</name>
<evidence type="ECO:0000256" key="1">
    <source>
        <dbReference type="SAM" id="MobiDB-lite"/>
    </source>
</evidence>
<organism evidence="2 3">
    <name type="scientific">Diceros bicornis minor</name>
    <name type="common">South-central black rhinoceros</name>
    <dbReference type="NCBI Taxonomy" id="77932"/>
    <lineage>
        <taxon>Eukaryota</taxon>
        <taxon>Metazoa</taxon>
        <taxon>Chordata</taxon>
        <taxon>Craniata</taxon>
        <taxon>Vertebrata</taxon>
        <taxon>Euteleostomi</taxon>
        <taxon>Mammalia</taxon>
        <taxon>Eutheria</taxon>
        <taxon>Laurasiatheria</taxon>
        <taxon>Perissodactyla</taxon>
        <taxon>Rhinocerotidae</taxon>
        <taxon>Diceros</taxon>
    </lineage>
</organism>
<gene>
    <name evidence="2" type="ORF">HPG69_014035</name>
</gene>
<accession>A0A7J7ENT5</accession>
<dbReference type="Proteomes" id="UP000551758">
    <property type="component" value="Unassembled WGS sequence"/>
</dbReference>
<feature type="non-terminal residue" evidence="2">
    <location>
        <position position="152"/>
    </location>
</feature>
<evidence type="ECO:0000313" key="3">
    <source>
        <dbReference type="Proteomes" id="UP000551758"/>
    </source>
</evidence>
<proteinExistence type="predicted"/>
<comment type="caution">
    <text evidence="2">The sequence shown here is derived from an EMBL/GenBank/DDBJ whole genome shotgun (WGS) entry which is preliminary data.</text>
</comment>
<sequence>MLGSLRVCFGVRKAQLGMLAALSWVPGCRGPRKTQALSLLHFCGFGVVGMPRLISPHYSLPLKGESPLLIAGDTENPAIGVCLGDSTGRKEPPPSHQTVSRDHHRPRPVQYEELYVLSMVRDQNHRLDLKAWNDLSPVGLSPRFLPLPASGN</sequence>
<feature type="region of interest" description="Disordered" evidence="1">
    <location>
        <begin position="81"/>
        <end position="105"/>
    </location>
</feature>
<dbReference type="AlphaFoldDB" id="A0A7J7ENT5"/>
<keyword evidence="3" id="KW-1185">Reference proteome</keyword>
<reference evidence="2 3" key="1">
    <citation type="journal article" date="2020" name="Mol. Biol. Evol.">
        <title>Interspecific Gene Flow and the Evolution of Specialization in Black and White Rhinoceros.</title>
        <authorList>
            <person name="Moodley Y."/>
            <person name="Westbury M.V."/>
            <person name="Russo I.M."/>
            <person name="Gopalakrishnan S."/>
            <person name="Rakotoarivelo A."/>
            <person name="Olsen R.A."/>
            <person name="Prost S."/>
            <person name="Tunstall T."/>
            <person name="Ryder O.A."/>
            <person name="Dalen L."/>
            <person name="Bruford M.W."/>
        </authorList>
    </citation>
    <scope>NUCLEOTIDE SEQUENCE [LARGE SCALE GENOMIC DNA]</scope>
    <source>
        <strain evidence="2">SBR-YM</strain>
        <tissue evidence="2">Skin</tissue>
    </source>
</reference>
<protein>
    <submittedName>
        <fullName evidence="2">Uncharacterized protein</fullName>
    </submittedName>
</protein>